<dbReference type="Proteomes" id="UP000521227">
    <property type="component" value="Unassembled WGS sequence"/>
</dbReference>
<organism evidence="1 2">
    <name type="scientific">Afipia massiliensis</name>
    <dbReference type="NCBI Taxonomy" id="211460"/>
    <lineage>
        <taxon>Bacteria</taxon>
        <taxon>Pseudomonadati</taxon>
        <taxon>Pseudomonadota</taxon>
        <taxon>Alphaproteobacteria</taxon>
        <taxon>Hyphomicrobiales</taxon>
        <taxon>Nitrobacteraceae</taxon>
        <taxon>Afipia</taxon>
    </lineage>
</organism>
<protein>
    <submittedName>
        <fullName evidence="1">ABC-type nickel/cobalt efflux system permease component RcnA</fullName>
    </submittedName>
</protein>
<gene>
    <name evidence="1" type="ORF">HNQ36_004303</name>
</gene>
<comment type="caution">
    <text evidence="1">The sequence shown here is derived from an EMBL/GenBank/DDBJ whole genome shotgun (WGS) entry which is preliminary data.</text>
</comment>
<evidence type="ECO:0000313" key="1">
    <source>
        <dbReference type="EMBL" id="MBB5054301.1"/>
    </source>
</evidence>
<sequence length="110" mass="12499">MSVPRRERLVAASVLLSLYSKERYMRKFGFVIAAAAALAIAVPSMASAQSVVIQTGERGVHRGHHSHHHGEYRGARAHMHRHYGHRHHGHRHGKKVIVIKRGHGHHHHHR</sequence>
<proteinExistence type="predicted"/>
<dbReference type="EMBL" id="JACHIJ010000006">
    <property type="protein sequence ID" value="MBB5054301.1"/>
    <property type="molecule type" value="Genomic_DNA"/>
</dbReference>
<evidence type="ECO:0000313" key="2">
    <source>
        <dbReference type="Proteomes" id="UP000521227"/>
    </source>
</evidence>
<accession>A0A840N9C5</accession>
<dbReference type="AlphaFoldDB" id="A0A840N9C5"/>
<name>A0A840N9C5_9BRAD</name>
<reference evidence="1 2" key="1">
    <citation type="submission" date="2020-08" db="EMBL/GenBank/DDBJ databases">
        <title>Genomic Encyclopedia of Type Strains, Phase IV (KMG-IV): sequencing the most valuable type-strain genomes for metagenomic binning, comparative biology and taxonomic classification.</title>
        <authorList>
            <person name="Goeker M."/>
        </authorList>
    </citation>
    <scope>NUCLEOTIDE SEQUENCE [LARGE SCALE GENOMIC DNA]</scope>
    <source>
        <strain evidence="1 2">DSM 17498</strain>
    </source>
</reference>